<sequence length="126" mass="14236">MLQTNEELAIGKMRVLAADTLVGDKVVNHQNEDLGKIEHLMIDLENGRVAYAVLSFGGFLGMGDKLFAIPWNALKVDTVEKRFIMNADKKKLELAPGFDQDHWPNMADRSWGAGVYKYYDATPYWS</sequence>
<dbReference type="InterPro" id="IPR011033">
    <property type="entry name" value="PRC_barrel-like_sf"/>
</dbReference>
<dbReference type="RefSeq" id="WP_194451829.1">
    <property type="nucleotide sequence ID" value="NZ_CP063849.1"/>
</dbReference>
<reference evidence="2 3" key="1">
    <citation type="submission" date="2020-10" db="EMBL/GenBank/DDBJ databases">
        <title>Complete genome sequence of Paludibaculum fermentans P105T, a facultatively anaerobic acidobacterium capable of dissimilatory Fe(III) reduction.</title>
        <authorList>
            <person name="Dedysh S.N."/>
            <person name="Beletsky A.V."/>
            <person name="Kulichevskaya I.S."/>
            <person name="Mardanov A.V."/>
            <person name="Ravin N.V."/>
        </authorList>
    </citation>
    <scope>NUCLEOTIDE SEQUENCE [LARGE SCALE GENOMIC DNA]</scope>
    <source>
        <strain evidence="2 3">P105</strain>
    </source>
</reference>
<dbReference type="PANTHER" id="PTHR36505:SF1">
    <property type="entry name" value="BLR1072 PROTEIN"/>
    <property type="match status" value="1"/>
</dbReference>
<feature type="domain" description="PRC-barrel" evidence="1">
    <location>
        <begin position="14"/>
        <end position="91"/>
    </location>
</feature>
<dbReference type="PANTHER" id="PTHR36505">
    <property type="entry name" value="BLR1072 PROTEIN"/>
    <property type="match status" value="1"/>
</dbReference>
<dbReference type="SUPFAM" id="SSF50346">
    <property type="entry name" value="PRC-barrel domain"/>
    <property type="match status" value="1"/>
</dbReference>
<dbReference type="AlphaFoldDB" id="A0A7S7NVX5"/>
<organism evidence="2 3">
    <name type="scientific">Paludibaculum fermentans</name>
    <dbReference type="NCBI Taxonomy" id="1473598"/>
    <lineage>
        <taxon>Bacteria</taxon>
        <taxon>Pseudomonadati</taxon>
        <taxon>Acidobacteriota</taxon>
        <taxon>Terriglobia</taxon>
        <taxon>Bryobacterales</taxon>
        <taxon>Bryobacteraceae</taxon>
        <taxon>Paludibaculum</taxon>
    </lineage>
</organism>
<dbReference type="InterPro" id="IPR027275">
    <property type="entry name" value="PRC-brl_dom"/>
</dbReference>
<evidence type="ECO:0000259" key="1">
    <source>
        <dbReference type="Pfam" id="PF05239"/>
    </source>
</evidence>
<protein>
    <submittedName>
        <fullName evidence="2">PRC-barrel domain-containing protein</fullName>
    </submittedName>
</protein>
<accession>A0A7S7NVX5</accession>
<evidence type="ECO:0000313" key="3">
    <source>
        <dbReference type="Proteomes" id="UP000593892"/>
    </source>
</evidence>
<dbReference type="KEGG" id="pfer:IRI77_09485"/>
<dbReference type="EMBL" id="CP063849">
    <property type="protein sequence ID" value="QOY90164.1"/>
    <property type="molecule type" value="Genomic_DNA"/>
</dbReference>
<dbReference type="Pfam" id="PF05239">
    <property type="entry name" value="PRC"/>
    <property type="match status" value="1"/>
</dbReference>
<dbReference type="Gene3D" id="2.30.30.240">
    <property type="entry name" value="PRC-barrel domain"/>
    <property type="match status" value="1"/>
</dbReference>
<evidence type="ECO:0000313" key="2">
    <source>
        <dbReference type="EMBL" id="QOY90164.1"/>
    </source>
</evidence>
<name>A0A7S7NVX5_PALFE</name>
<dbReference type="Proteomes" id="UP000593892">
    <property type="component" value="Chromosome"/>
</dbReference>
<keyword evidence="3" id="KW-1185">Reference proteome</keyword>
<proteinExistence type="predicted"/>
<gene>
    <name evidence="2" type="ORF">IRI77_09485</name>
</gene>